<dbReference type="RefSeq" id="WP_191171964.1">
    <property type="nucleotide sequence ID" value="NZ_JACXZS010000007.1"/>
</dbReference>
<evidence type="ECO:0000313" key="2">
    <source>
        <dbReference type="Proteomes" id="UP000598426"/>
    </source>
</evidence>
<evidence type="ECO:0000313" key="1">
    <source>
        <dbReference type="EMBL" id="MBD3942339.1"/>
    </source>
</evidence>
<gene>
    <name evidence="1" type="ORF">IF188_11580</name>
</gene>
<protein>
    <submittedName>
        <fullName evidence="1">Uncharacterized protein</fullName>
    </submittedName>
</protein>
<sequence length="68" mass="7567">MAGTPGGFEFTVFGDRVEVRHHGRRAATLRGGTAQKFLADVETADPQHVMARVTGQYKHGNERRPHRP</sequence>
<accession>A0ABR8NNX9</accession>
<keyword evidence="2" id="KW-1185">Reference proteome</keyword>
<comment type="caution">
    <text evidence="1">The sequence shown here is derived from an EMBL/GenBank/DDBJ whole genome shotgun (WGS) entry which is preliminary data.</text>
</comment>
<name>A0ABR8NNX9_9MICO</name>
<organism evidence="1 2">
    <name type="scientific">Microbacterium helvum</name>
    <dbReference type="NCBI Taxonomy" id="2773713"/>
    <lineage>
        <taxon>Bacteria</taxon>
        <taxon>Bacillati</taxon>
        <taxon>Actinomycetota</taxon>
        <taxon>Actinomycetes</taxon>
        <taxon>Micrococcales</taxon>
        <taxon>Microbacteriaceae</taxon>
        <taxon>Microbacterium</taxon>
    </lineage>
</organism>
<dbReference type="EMBL" id="JACXZS010000007">
    <property type="protein sequence ID" value="MBD3942339.1"/>
    <property type="molecule type" value="Genomic_DNA"/>
</dbReference>
<dbReference type="Proteomes" id="UP000598426">
    <property type="component" value="Unassembled WGS sequence"/>
</dbReference>
<proteinExistence type="predicted"/>
<reference evidence="1 2" key="1">
    <citation type="submission" date="2020-09" db="EMBL/GenBank/DDBJ databases">
        <title>Isolation and identification of active actinomycetes.</title>
        <authorList>
            <person name="Li X."/>
        </authorList>
    </citation>
    <scope>NUCLEOTIDE SEQUENCE [LARGE SCALE GENOMIC DNA]</scope>
    <source>
        <strain evidence="1 2">NEAU-LLC</strain>
    </source>
</reference>